<reference evidence="11" key="1">
    <citation type="journal article" name="DNA Res.">
        <title>The physiological potential of anammox bacteria as revealed by their core genome structure.</title>
        <authorList>
            <person name="Okubo T."/>
            <person name="Toyoda A."/>
            <person name="Fukuhara K."/>
            <person name="Uchiyama I."/>
            <person name="Harigaya Y."/>
            <person name="Kuroiwa M."/>
            <person name="Suzuki T."/>
            <person name="Murakami Y."/>
            <person name="Suwa Y."/>
            <person name="Takami H."/>
        </authorList>
    </citation>
    <scope>NUCLEOTIDE SEQUENCE</scope>
    <source>
        <strain evidence="11">317325-2</strain>
    </source>
</reference>
<feature type="transmembrane region" description="Helical" evidence="9">
    <location>
        <begin position="142"/>
        <end position="159"/>
    </location>
</feature>
<evidence type="ECO:0000256" key="5">
    <source>
        <dbReference type="ARBA" id="ARBA00022748"/>
    </source>
</evidence>
<evidence type="ECO:0000256" key="8">
    <source>
        <dbReference type="SAM" id="MobiDB-lite"/>
    </source>
</evidence>
<keyword evidence="4 9" id="KW-0812">Transmembrane</keyword>
<dbReference type="KEGG" id="npy:NPRO_07380"/>
<dbReference type="AlphaFoldDB" id="A0A809R6D9"/>
<dbReference type="GO" id="GO:0017004">
    <property type="term" value="P:cytochrome complex assembly"/>
    <property type="evidence" value="ECO:0007669"/>
    <property type="project" value="UniProtKB-KW"/>
</dbReference>
<dbReference type="InterPro" id="IPR045062">
    <property type="entry name" value="Cyt_c_biogenesis_CcsA/CcmC"/>
</dbReference>
<evidence type="ECO:0000256" key="9">
    <source>
        <dbReference type="SAM" id="Phobius"/>
    </source>
</evidence>
<comment type="subcellular location">
    <subcellularLocation>
        <location evidence="1">Membrane</location>
        <topology evidence="1">Multi-pass membrane protein</topology>
    </subcellularLocation>
</comment>
<gene>
    <name evidence="11" type="ORF">NPRO_07380</name>
</gene>
<keyword evidence="7 9" id="KW-0472">Membrane</keyword>
<dbReference type="GO" id="GO:0020037">
    <property type="term" value="F:heme binding"/>
    <property type="evidence" value="ECO:0007669"/>
    <property type="project" value="InterPro"/>
</dbReference>
<feature type="domain" description="Cytochrome c assembly protein" evidence="10">
    <location>
        <begin position="9"/>
        <end position="156"/>
    </location>
</feature>
<dbReference type="Proteomes" id="UP000662873">
    <property type="component" value="Chromosome"/>
</dbReference>
<evidence type="ECO:0000313" key="11">
    <source>
        <dbReference type="EMBL" id="BBO23143.1"/>
    </source>
</evidence>
<evidence type="ECO:0000256" key="1">
    <source>
        <dbReference type="ARBA" id="ARBA00004141"/>
    </source>
</evidence>
<comment type="similarity">
    <text evidence="2">Belongs to the CcmC/CycZ/HelC family.</text>
</comment>
<accession>A0A809R6D9</accession>
<dbReference type="GO" id="GO:0005886">
    <property type="term" value="C:plasma membrane"/>
    <property type="evidence" value="ECO:0007669"/>
    <property type="project" value="TreeGrafter"/>
</dbReference>
<organism evidence="11 12">
    <name type="scientific">Candidatus Nitrosymbiomonas proteolyticus</name>
    <dbReference type="NCBI Taxonomy" id="2608984"/>
    <lineage>
        <taxon>Bacteria</taxon>
        <taxon>Bacillati</taxon>
        <taxon>Armatimonadota</taxon>
        <taxon>Armatimonadota incertae sedis</taxon>
        <taxon>Candidatus Nitrosymbiomonas</taxon>
    </lineage>
</organism>
<dbReference type="PRINTS" id="PR01386">
    <property type="entry name" value="CCMCBIOGNSIS"/>
</dbReference>
<feature type="transmembrane region" description="Helical" evidence="9">
    <location>
        <begin position="179"/>
        <end position="200"/>
    </location>
</feature>
<keyword evidence="5" id="KW-0201">Cytochrome c-type biogenesis</keyword>
<dbReference type="PANTHER" id="PTHR30071:SF1">
    <property type="entry name" value="CYTOCHROME B_B6 PROTEIN-RELATED"/>
    <property type="match status" value="1"/>
</dbReference>
<dbReference type="EMBL" id="AP021858">
    <property type="protein sequence ID" value="BBO23143.1"/>
    <property type="molecule type" value="Genomic_DNA"/>
</dbReference>
<evidence type="ECO:0000256" key="7">
    <source>
        <dbReference type="ARBA" id="ARBA00023136"/>
    </source>
</evidence>
<feature type="transmembrane region" description="Helical" evidence="9">
    <location>
        <begin position="80"/>
        <end position="100"/>
    </location>
</feature>
<name>A0A809R6D9_9BACT</name>
<evidence type="ECO:0000259" key="10">
    <source>
        <dbReference type="Pfam" id="PF01578"/>
    </source>
</evidence>
<evidence type="ECO:0000256" key="6">
    <source>
        <dbReference type="ARBA" id="ARBA00022989"/>
    </source>
</evidence>
<sequence>MKSPYLAVTSLLIVLGTVLAMAVYDLKAFQVPELARIVFFHLPAALLSTGYLMFATWQAFQVARSSELRHDHRMAAAMRLAFVLGVLTLVTGSLFSKVQWGAWWNWDPRQTSFLLVMLIVGAFFALRAAIPDEIKAARASAGYALAASLPILFLVFVYPRLPQVVSLHPDVVRQGSMDGAYWGVLLLILAGMLLLTARIYRLDVACSELEARWEDTNGKLDDSGRPAPTGVVRPVDVSGQGGPTSARP</sequence>
<feature type="transmembrane region" description="Helical" evidence="9">
    <location>
        <begin position="38"/>
        <end position="60"/>
    </location>
</feature>
<dbReference type="InterPro" id="IPR003557">
    <property type="entry name" value="Cyt_c_biogenesis_CcmC"/>
</dbReference>
<feature type="transmembrane region" description="Helical" evidence="9">
    <location>
        <begin position="112"/>
        <end position="130"/>
    </location>
</feature>
<dbReference type="Pfam" id="PF01578">
    <property type="entry name" value="Cytochrom_C_asm"/>
    <property type="match status" value="1"/>
</dbReference>
<proteinExistence type="inferred from homology"/>
<keyword evidence="6 9" id="KW-1133">Transmembrane helix</keyword>
<dbReference type="GO" id="GO:0015232">
    <property type="term" value="F:heme transmembrane transporter activity"/>
    <property type="evidence" value="ECO:0007669"/>
    <property type="project" value="InterPro"/>
</dbReference>
<dbReference type="PANTHER" id="PTHR30071">
    <property type="entry name" value="HEME EXPORTER PROTEIN C"/>
    <property type="match status" value="1"/>
</dbReference>
<evidence type="ECO:0000256" key="3">
    <source>
        <dbReference type="ARBA" id="ARBA00016463"/>
    </source>
</evidence>
<evidence type="ECO:0000256" key="2">
    <source>
        <dbReference type="ARBA" id="ARBA00005840"/>
    </source>
</evidence>
<protein>
    <recommendedName>
        <fullName evidence="3">Heme exporter protein C</fullName>
    </recommendedName>
</protein>
<feature type="region of interest" description="Disordered" evidence="8">
    <location>
        <begin position="217"/>
        <end position="248"/>
    </location>
</feature>
<dbReference type="InterPro" id="IPR002541">
    <property type="entry name" value="Cyt_c_assembly"/>
</dbReference>
<evidence type="ECO:0000256" key="4">
    <source>
        <dbReference type="ARBA" id="ARBA00022692"/>
    </source>
</evidence>
<evidence type="ECO:0000313" key="12">
    <source>
        <dbReference type="Proteomes" id="UP000662873"/>
    </source>
</evidence>